<comment type="caution">
    <text evidence="2">The sequence shown here is derived from an EMBL/GenBank/DDBJ whole genome shotgun (WGS) entry which is preliminary data.</text>
</comment>
<feature type="transmembrane region" description="Helical" evidence="1">
    <location>
        <begin position="54"/>
        <end position="71"/>
    </location>
</feature>
<keyword evidence="1" id="KW-1133">Transmembrane helix</keyword>
<gene>
    <name evidence="2" type="ORF">WN944_026471</name>
</gene>
<reference evidence="2 3" key="1">
    <citation type="submission" date="2024-05" db="EMBL/GenBank/DDBJ databases">
        <title>Haplotype-resolved chromosome-level genome assembly of Huyou (Citrus changshanensis).</title>
        <authorList>
            <person name="Miao C."/>
            <person name="Chen W."/>
            <person name="Wu Y."/>
            <person name="Wang L."/>
            <person name="Zhao S."/>
            <person name="Grierson D."/>
            <person name="Xu C."/>
            <person name="Chen K."/>
        </authorList>
    </citation>
    <scope>NUCLEOTIDE SEQUENCE [LARGE SCALE GENOMIC DNA]</scope>
    <source>
        <strain evidence="2">01-14</strain>
        <tissue evidence="2">Leaf</tissue>
    </source>
</reference>
<sequence>MEAANPTRWQKLLIGRLILCKIPKTCNLINLINYFIIERRPIDIGILTPNHMKIFCVFLFLCTLFSCTNLFN</sequence>
<accession>A0AAP0QEK9</accession>
<protein>
    <submittedName>
        <fullName evidence="2">Uncharacterized protein</fullName>
    </submittedName>
</protein>
<keyword evidence="1" id="KW-0812">Transmembrane</keyword>
<evidence type="ECO:0000313" key="3">
    <source>
        <dbReference type="Proteomes" id="UP001428341"/>
    </source>
</evidence>
<organism evidence="2 3">
    <name type="scientific">Citrus x changshan-huyou</name>
    <dbReference type="NCBI Taxonomy" id="2935761"/>
    <lineage>
        <taxon>Eukaryota</taxon>
        <taxon>Viridiplantae</taxon>
        <taxon>Streptophyta</taxon>
        <taxon>Embryophyta</taxon>
        <taxon>Tracheophyta</taxon>
        <taxon>Spermatophyta</taxon>
        <taxon>Magnoliopsida</taxon>
        <taxon>eudicotyledons</taxon>
        <taxon>Gunneridae</taxon>
        <taxon>Pentapetalae</taxon>
        <taxon>rosids</taxon>
        <taxon>malvids</taxon>
        <taxon>Sapindales</taxon>
        <taxon>Rutaceae</taxon>
        <taxon>Aurantioideae</taxon>
        <taxon>Citrus</taxon>
    </lineage>
</organism>
<dbReference type="Proteomes" id="UP001428341">
    <property type="component" value="Unassembled WGS sequence"/>
</dbReference>
<keyword evidence="3" id="KW-1185">Reference proteome</keyword>
<dbReference type="AlphaFoldDB" id="A0AAP0QEK9"/>
<evidence type="ECO:0000256" key="1">
    <source>
        <dbReference type="SAM" id="Phobius"/>
    </source>
</evidence>
<keyword evidence="1" id="KW-0472">Membrane</keyword>
<proteinExistence type="predicted"/>
<dbReference type="EMBL" id="JBCGBO010000024">
    <property type="protein sequence ID" value="KAK9183320.1"/>
    <property type="molecule type" value="Genomic_DNA"/>
</dbReference>
<evidence type="ECO:0000313" key="2">
    <source>
        <dbReference type="EMBL" id="KAK9183320.1"/>
    </source>
</evidence>
<name>A0AAP0QEK9_9ROSI</name>